<proteinExistence type="predicted"/>
<dbReference type="AlphaFoldDB" id="A0AAW3QWW3"/>
<gene>
    <name evidence="1" type="ORF">AD941_10015</name>
</gene>
<comment type="caution">
    <text evidence="1">The sequence shown here is derived from an EMBL/GenBank/DDBJ whole genome shotgun (WGS) entry which is preliminary data.</text>
</comment>
<dbReference type="EMBL" id="LHZN01000136">
    <property type="protein sequence ID" value="KXV37558.1"/>
    <property type="molecule type" value="Genomic_DNA"/>
</dbReference>
<name>A0AAW3QWW3_9PROT</name>
<organism evidence="1 2">
    <name type="scientific">Gluconobacter albidus</name>
    <dbReference type="NCBI Taxonomy" id="318683"/>
    <lineage>
        <taxon>Bacteria</taxon>
        <taxon>Pseudomonadati</taxon>
        <taxon>Pseudomonadota</taxon>
        <taxon>Alphaproteobacteria</taxon>
        <taxon>Acetobacterales</taxon>
        <taxon>Acetobacteraceae</taxon>
        <taxon>Gluconobacter</taxon>
    </lineage>
</organism>
<dbReference type="Proteomes" id="UP000075682">
    <property type="component" value="Unassembled WGS sequence"/>
</dbReference>
<reference evidence="1 2" key="1">
    <citation type="submission" date="2015-06" db="EMBL/GenBank/DDBJ databases">
        <title>Improved classification and identification of acetic acid bacteria using matrix-assisted laser desorption/ionization time-of-flight mass spectrometry; Gluconobacter nephelii and Gluconobacter uchimurae are later heterotypic synonyms of Gluconobacter japonicus and Gluconobacter oxydans, respectively.</title>
        <authorList>
            <person name="Li L."/>
            <person name="Cleenwerck I."/>
            <person name="De Vuyst L."/>
            <person name="Vandamme P."/>
        </authorList>
    </citation>
    <scope>NUCLEOTIDE SEQUENCE [LARGE SCALE GENOMIC DNA]</scope>
    <source>
        <strain evidence="1 2">LMG 1356</strain>
    </source>
</reference>
<evidence type="ECO:0000313" key="1">
    <source>
        <dbReference type="EMBL" id="KXV37558.1"/>
    </source>
</evidence>
<evidence type="ECO:0000313" key="2">
    <source>
        <dbReference type="Proteomes" id="UP000075682"/>
    </source>
</evidence>
<sequence length="119" mass="13353">MFEKISRPKPVRRTGTDMQSVIRGATRGAGNSLFVPPKALFAKDRVYETTGQEQHPQHVFSGSRTYHDTEVVNDRLEHEVRGGNFLLGHREARLAARRSGGGVDEIMQPQYPGRSIGFF</sequence>
<accession>A0AAW3QWW3</accession>
<protein>
    <submittedName>
        <fullName evidence="1">Uncharacterized protein</fullName>
    </submittedName>
</protein>